<dbReference type="PANTHER" id="PTHR43489">
    <property type="entry name" value="ISOMERASE"/>
    <property type="match status" value="1"/>
</dbReference>
<dbReference type="GO" id="GO:0046487">
    <property type="term" value="P:glyoxylate metabolic process"/>
    <property type="evidence" value="ECO:0007669"/>
    <property type="project" value="TreeGrafter"/>
</dbReference>
<dbReference type="Proteomes" id="UP001268610">
    <property type="component" value="Unassembled WGS sequence"/>
</dbReference>
<dbReference type="Gene3D" id="3.20.20.150">
    <property type="entry name" value="Divalent-metal-dependent TIM barrel enzymes"/>
    <property type="match status" value="1"/>
</dbReference>
<keyword evidence="1" id="KW-0413">Isomerase</keyword>
<evidence type="ECO:0000313" key="2">
    <source>
        <dbReference type="Proteomes" id="UP001268610"/>
    </source>
</evidence>
<dbReference type="EMBL" id="JAVLSF010000908">
    <property type="protein sequence ID" value="MDR9778522.1"/>
    <property type="molecule type" value="Genomic_DNA"/>
</dbReference>
<dbReference type="AlphaFoldDB" id="A0AAJ2GZ15"/>
<dbReference type="PANTHER" id="PTHR43489:SF6">
    <property type="entry name" value="HYDROXYPYRUVATE ISOMERASE-RELATED"/>
    <property type="match status" value="1"/>
</dbReference>
<feature type="non-terminal residue" evidence="1">
    <location>
        <position position="99"/>
    </location>
</feature>
<evidence type="ECO:0000313" key="1">
    <source>
        <dbReference type="EMBL" id="MDR9778522.1"/>
    </source>
</evidence>
<accession>A0AAJ2GZ15</accession>
<dbReference type="GO" id="GO:0008903">
    <property type="term" value="F:hydroxypyruvate isomerase activity"/>
    <property type="evidence" value="ECO:0007669"/>
    <property type="project" value="TreeGrafter"/>
</dbReference>
<name>A0AAJ2GZ15_9HYPH</name>
<dbReference type="SUPFAM" id="SSF51658">
    <property type="entry name" value="Xylose isomerase-like"/>
    <property type="match status" value="1"/>
</dbReference>
<dbReference type="InterPro" id="IPR050417">
    <property type="entry name" value="Sugar_Epim/Isomerase"/>
</dbReference>
<sequence>MLNFSANLSMLFTEVPLIERFALAKQHGFNAVEIQFPYELSIDEMAEQLAINNQQLVLINAPAGDLMQGGDGLACVPDREYEFRQAVFQAIRYASKLQV</sequence>
<dbReference type="InterPro" id="IPR036237">
    <property type="entry name" value="Xyl_isomerase-like_sf"/>
</dbReference>
<comment type="caution">
    <text evidence="1">The sequence shown here is derived from an EMBL/GenBank/DDBJ whole genome shotgun (WGS) entry which is preliminary data.</text>
</comment>
<gene>
    <name evidence="1" type="ORF">RJJ65_38940</name>
</gene>
<reference evidence="1" key="1">
    <citation type="submission" date="2023-04" db="EMBL/GenBank/DDBJ databases">
        <title>Genomic characterization of faba bean (Vicia faba) microsymbionts in Mexican soils.</title>
        <authorList>
            <person name="Rivera Orduna F.N."/>
            <person name="Guevara-Luna J."/>
            <person name="Yan J."/>
            <person name="Arroyo-Herrera I."/>
            <person name="Li Y."/>
            <person name="Vasquez-Murrieta M.S."/>
            <person name="Wang E.T."/>
        </authorList>
    </citation>
    <scope>NUCLEOTIDE SEQUENCE</scope>
    <source>
        <strain evidence="1">CH26</strain>
    </source>
</reference>
<proteinExistence type="predicted"/>
<organism evidence="1 2">
    <name type="scientific">Rhizobium hidalgonense</name>
    <dbReference type="NCBI Taxonomy" id="1538159"/>
    <lineage>
        <taxon>Bacteria</taxon>
        <taxon>Pseudomonadati</taxon>
        <taxon>Pseudomonadota</taxon>
        <taxon>Alphaproteobacteria</taxon>
        <taxon>Hyphomicrobiales</taxon>
        <taxon>Rhizobiaceae</taxon>
        <taxon>Rhizobium/Agrobacterium group</taxon>
        <taxon>Rhizobium</taxon>
    </lineage>
</organism>
<protein>
    <submittedName>
        <fullName evidence="1">Hydroxypyruvate isomerase</fullName>
    </submittedName>
</protein>